<dbReference type="Pfam" id="PF16927">
    <property type="entry name" value="HisKA_7TM"/>
    <property type="match status" value="1"/>
</dbReference>
<keyword evidence="4" id="KW-0418">Kinase</keyword>
<feature type="transmembrane region" description="Helical" evidence="6">
    <location>
        <begin position="96"/>
        <end position="123"/>
    </location>
</feature>
<feature type="transmembrane region" description="Helical" evidence="6">
    <location>
        <begin position="63"/>
        <end position="84"/>
    </location>
</feature>
<feature type="transmembrane region" description="Helical" evidence="6">
    <location>
        <begin position="176"/>
        <end position="198"/>
    </location>
</feature>
<dbReference type="EC" id="2.7.13.3" evidence="2"/>
<gene>
    <name evidence="8" type="ORF">DLD82_05110</name>
</gene>
<keyword evidence="5 6" id="KW-0472">Membrane</keyword>
<dbReference type="GO" id="GO:0000156">
    <property type="term" value="F:phosphorelay response regulator activity"/>
    <property type="evidence" value="ECO:0007669"/>
    <property type="project" value="TreeGrafter"/>
</dbReference>
<dbReference type="SUPFAM" id="SSF55785">
    <property type="entry name" value="PYP-like sensor domain (PAS domain)"/>
    <property type="match status" value="1"/>
</dbReference>
<dbReference type="GO" id="GO:0030295">
    <property type="term" value="F:protein kinase activator activity"/>
    <property type="evidence" value="ECO:0007669"/>
    <property type="project" value="TreeGrafter"/>
</dbReference>
<dbReference type="GeneID" id="97609561"/>
<dbReference type="PROSITE" id="PS50109">
    <property type="entry name" value="HIS_KIN"/>
    <property type="match status" value="1"/>
</dbReference>
<dbReference type="OrthoDB" id="8127at2157"/>
<keyword evidence="6" id="KW-1133">Transmembrane helix</keyword>
<evidence type="ECO:0000256" key="3">
    <source>
        <dbReference type="ARBA" id="ARBA00022679"/>
    </source>
</evidence>
<dbReference type="GO" id="GO:0004673">
    <property type="term" value="F:protein histidine kinase activity"/>
    <property type="evidence" value="ECO:0007669"/>
    <property type="project" value="UniProtKB-EC"/>
</dbReference>
<dbReference type="InterPro" id="IPR004358">
    <property type="entry name" value="Sig_transdc_His_kin-like_C"/>
</dbReference>
<evidence type="ECO:0000259" key="7">
    <source>
        <dbReference type="PROSITE" id="PS50109"/>
    </source>
</evidence>
<evidence type="ECO:0000313" key="8">
    <source>
        <dbReference type="EMBL" id="PWR75509.1"/>
    </source>
</evidence>
<dbReference type="Gene3D" id="3.30.565.10">
    <property type="entry name" value="Histidine kinase-like ATPase, C-terminal domain"/>
    <property type="match status" value="1"/>
</dbReference>
<evidence type="ECO:0000256" key="4">
    <source>
        <dbReference type="ARBA" id="ARBA00022777"/>
    </source>
</evidence>
<evidence type="ECO:0000256" key="1">
    <source>
        <dbReference type="ARBA" id="ARBA00000085"/>
    </source>
</evidence>
<keyword evidence="6" id="KW-0812">Transmembrane</keyword>
<comment type="catalytic activity">
    <reaction evidence="1">
        <text>ATP + protein L-histidine = ADP + protein N-phospho-L-histidine.</text>
        <dbReference type="EC" id="2.7.13.3"/>
    </reaction>
</comment>
<feature type="transmembrane region" description="Helical" evidence="6">
    <location>
        <begin position="6"/>
        <end position="25"/>
    </location>
</feature>
<evidence type="ECO:0000313" key="9">
    <source>
        <dbReference type="Proteomes" id="UP000245934"/>
    </source>
</evidence>
<dbReference type="Proteomes" id="UP000245934">
    <property type="component" value="Unassembled WGS sequence"/>
</dbReference>
<dbReference type="Pfam" id="PF02518">
    <property type="entry name" value="HATPase_c"/>
    <property type="match status" value="1"/>
</dbReference>
<evidence type="ECO:0000256" key="5">
    <source>
        <dbReference type="ARBA" id="ARBA00023136"/>
    </source>
</evidence>
<dbReference type="AlphaFoldDB" id="A0A2V2N6P3"/>
<dbReference type="PANTHER" id="PTHR42878:SF14">
    <property type="entry name" value="OSMOLARITY TWO-COMPONENT SYSTEM PROTEIN SSK1"/>
    <property type="match status" value="1"/>
</dbReference>
<feature type="transmembrane region" description="Helical" evidence="6">
    <location>
        <begin position="32"/>
        <end position="51"/>
    </location>
</feature>
<dbReference type="InterPro" id="IPR003594">
    <property type="entry name" value="HATPase_dom"/>
</dbReference>
<dbReference type="InterPro" id="IPR036890">
    <property type="entry name" value="HATPase_C_sf"/>
</dbReference>
<dbReference type="CDD" id="cd00075">
    <property type="entry name" value="HATPase"/>
    <property type="match status" value="1"/>
</dbReference>
<dbReference type="InterPro" id="IPR050351">
    <property type="entry name" value="BphY/WalK/GraS-like"/>
</dbReference>
<proteinExistence type="predicted"/>
<feature type="transmembrane region" description="Helical" evidence="6">
    <location>
        <begin position="143"/>
        <end position="164"/>
    </location>
</feature>
<feature type="domain" description="Histidine kinase" evidence="7">
    <location>
        <begin position="477"/>
        <end position="575"/>
    </location>
</feature>
<protein>
    <recommendedName>
        <fullName evidence="2">histidine kinase</fullName>
        <ecNumber evidence="2">2.7.13.3</ecNumber>
    </recommendedName>
</protein>
<dbReference type="InterPro" id="IPR031621">
    <property type="entry name" value="HisKA_7TM"/>
</dbReference>
<dbReference type="EMBL" id="QGMZ01000010">
    <property type="protein sequence ID" value="PWR75509.1"/>
    <property type="molecule type" value="Genomic_DNA"/>
</dbReference>
<evidence type="ECO:0000256" key="6">
    <source>
        <dbReference type="SAM" id="Phobius"/>
    </source>
</evidence>
<dbReference type="SMART" id="SM00387">
    <property type="entry name" value="HATPase_c"/>
    <property type="match status" value="1"/>
</dbReference>
<keyword evidence="9" id="KW-1185">Reference proteome</keyword>
<feature type="transmembrane region" description="Helical" evidence="6">
    <location>
        <begin position="210"/>
        <end position="228"/>
    </location>
</feature>
<dbReference type="CDD" id="cd00130">
    <property type="entry name" value="PAS"/>
    <property type="match status" value="1"/>
</dbReference>
<dbReference type="GO" id="GO:0016020">
    <property type="term" value="C:membrane"/>
    <property type="evidence" value="ECO:0007669"/>
    <property type="project" value="UniProtKB-SubCell"/>
</dbReference>
<evidence type="ECO:0000256" key="2">
    <source>
        <dbReference type="ARBA" id="ARBA00012438"/>
    </source>
</evidence>
<dbReference type="Pfam" id="PF13188">
    <property type="entry name" value="PAS_8"/>
    <property type="match status" value="1"/>
</dbReference>
<sequence>MQFSLYASLLFLSSLISIALAGYALTRIHEKVMRSFVYLMAGVFCWSFSYFLESVSTSVISKLFWSVISVIDLVVPVFFLFFVLQFTRSSDRIPPVMFYSLIIIPCISFFISATFPFHGLVWPEIYLIHSFFAGFSLYYMHGAWYWVEIIYSIMLYSAAVWLLLQSAIRSPPAYAVQMWLVFVSSLFPFVSSLLYAFAAPVFRGIDITPFSFILTGIVLFYAITRYSLFDLIPIAYKQIIQDMQEGVIVLDKDSRIVEMNPAAVQYLPVTQDIIGEHYSALFPYLPGNFNDGSGVSVSRSGISKVSSRWLEFREYPINLDKNPLKADGILILCIDVTEREIAKQEISARNEQLQHEVSERCAAEESLRQANKKLGLLSGITRHDILNSVTVVNGYARMLQESGNERDPEAPLRIVEAGEKIVEIISFTGVYENMGTTAPRWIRVASIFNEPDILPLTQKMFFSLDISGLFVYADLMFSRVFYNLLDNTLRHSKGASKVRVFGEVRGHEYCLVYEDNGTGIPPEEKEIIFRQGHGKNTGLGLFLIREILDITGIRIQECGVYGEGARFEMIIPEGGFRFERDE</sequence>
<dbReference type="InterPro" id="IPR035965">
    <property type="entry name" value="PAS-like_dom_sf"/>
</dbReference>
<dbReference type="PRINTS" id="PR00344">
    <property type="entry name" value="BCTRLSENSOR"/>
</dbReference>
<dbReference type="PANTHER" id="PTHR42878">
    <property type="entry name" value="TWO-COMPONENT HISTIDINE KINASE"/>
    <property type="match status" value="1"/>
</dbReference>
<keyword evidence="3" id="KW-0808">Transferase</keyword>
<dbReference type="RefSeq" id="WP_109940028.1">
    <property type="nucleotide sequence ID" value="NZ_CP176366.1"/>
</dbReference>
<dbReference type="InterPro" id="IPR005467">
    <property type="entry name" value="His_kinase_dom"/>
</dbReference>
<dbReference type="GO" id="GO:0007234">
    <property type="term" value="P:osmosensory signaling via phosphorelay pathway"/>
    <property type="evidence" value="ECO:0007669"/>
    <property type="project" value="TreeGrafter"/>
</dbReference>
<name>A0A2V2N6P3_9EURY</name>
<accession>A0A2V2N6P3</accession>
<dbReference type="SUPFAM" id="SSF55874">
    <property type="entry name" value="ATPase domain of HSP90 chaperone/DNA topoisomerase II/histidine kinase"/>
    <property type="match status" value="1"/>
</dbReference>
<reference evidence="8 9" key="1">
    <citation type="submission" date="2018-05" db="EMBL/GenBank/DDBJ databases">
        <title>Draft genome of Methanospirillum stamsii Pt1.</title>
        <authorList>
            <person name="Dueholm M.S."/>
            <person name="Nielsen P.H."/>
            <person name="Bakmann L.F."/>
            <person name="Otzen D.E."/>
        </authorList>
    </citation>
    <scope>NUCLEOTIDE SEQUENCE [LARGE SCALE GENOMIC DNA]</scope>
    <source>
        <strain evidence="8 9">Pt1</strain>
    </source>
</reference>
<dbReference type="InterPro" id="IPR000014">
    <property type="entry name" value="PAS"/>
</dbReference>
<dbReference type="Gene3D" id="3.30.450.20">
    <property type="entry name" value="PAS domain"/>
    <property type="match status" value="1"/>
</dbReference>
<organism evidence="8 9">
    <name type="scientific">Methanospirillum stamsii</name>
    <dbReference type="NCBI Taxonomy" id="1277351"/>
    <lineage>
        <taxon>Archaea</taxon>
        <taxon>Methanobacteriati</taxon>
        <taxon>Methanobacteriota</taxon>
        <taxon>Stenosarchaea group</taxon>
        <taxon>Methanomicrobia</taxon>
        <taxon>Methanomicrobiales</taxon>
        <taxon>Methanospirillaceae</taxon>
        <taxon>Methanospirillum</taxon>
    </lineage>
</organism>
<comment type="caution">
    <text evidence="8">The sequence shown here is derived from an EMBL/GenBank/DDBJ whole genome shotgun (WGS) entry which is preliminary data.</text>
</comment>